<feature type="compositionally biased region" description="Basic and acidic residues" evidence="2">
    <location>
        <begin position="137"/>
        <end position="151"/>
    </location>
</feature>
<evidence type="ECO:0000256" key="1">
    <source>
        <dbReference type="ARBA" id="ARBA00044755"/>
    </source>
</evidence>
<dbReference type="InterPro" id="IPR007607">
    <property type="entry name" value="BacA/B"/>
</dbReference>
<proteinExistence type="inferred from homology"/>
<evidence type="ECO:0000256" key="2">
    <source>
        <dbReference type="SAM" id="MobiDB-lite"/>
    </source>
</evidence>
<dbReference type="PANTHER" id="PTHR35024">
    <property type="entry name" value="HYPOTHETICAL CYTOSOLIC PROTEIN"/>
    <property type="match status" value="1"/>
</dbReference>
<dbReference type="EMBL" id="CP101717">
    <property type="protein sequence ID" value="WLD58434.1"/>
    <property type="molecule type" value="Genomic_DNA"/>
</dbReference>
<protein>
    <submittedName>
        <fullName evidence="3">Polymer-forming cytoskeletal protein</fullName>
    </submittedName>
</protein>
<feature type="region of interest" description="Disordered" evidence="2">
    <location>
        <begin position="118"/>
        <end position="187"/>
    </location>
</feature>
<comment type="similarity">
    <text evidence="1">Belongs to the bactofilin family.</text>
</comment>
<accession>A0AB38YGC4</accession>
<evidence type="ECO:0000313" key="3">
    <source>
        <dbReference type="EMBL" id="WLD58434.1"/>
    </source>
</evidence>
<gene>
    <name evidence="3" type="ORF">NFC81_01240</name>
</gene>
<reference evidence="3" key="1">
    <citation type="submission" date="2022-07" db="EMBL/GenBank/DDBJ databases">
        <title>Complete genome sequence of Salinispirillum sp. LH10-3-1 capable of multiple carbohydrate inversion isolated from a soda lake.</title>
        <authorList>
            <person name="Liu J."/>
            <person name="Zhai Y."/>
            <person name="Zhang H."/>
            <person name="Yang H."/>
            <person name="Qu J."/>
            <person name="Li J."/>
        </authorList>
    </citation>
    <scope>NUCLEOTIDE SEQUENCE</scope>
    <source>
        <strain evidence="3">LH 10-3-1</strain>
    </source>
</reference>
<dbReference type="RefSeq" id="WP_304995719.1">
    <property type="nucleotide sequence ID" value="NZ_CP101717.1"/>
</dbReference>
<dbReference type="AlphaFoldDB" id="A0AB38YGC4"/>
<dbReference type="PANTHER" id="PTHR35024:SF4">
    <property type="entry name" value="POLYMER-FORMING CYTOSKELETAL PROTEIN"/>
    <property type="match status" value="1"/>
</dbReference>
<dbReference type="Pfam" id="PF04519">
    <property type="entry name" value="Bactofilin"/>
    <property type="match status" value="1"/>
</dbReference>
<organism evidence="3">
    <name type="scientific">Salinispirillum sp. LH 10-3-1</name>
    <dbReference type="NCBI Taxonomy" id="2952525"/>
    <lineage>
        <taxon>Bacteria</taxon>
        <taxon>Pseudomonadati</taxon>
        <taxon>Pseudomonadota</taxon>
        <taxon>Gammaproteobacteria</taxon>
        <taxon>Oceanospirillales</taxon>
        <taxon>Saccharospirillaceae</taxon>
        <taxon>Salinispirillum</taxon>
    </lineage>
</organism>
<name>A0AB38YGC4_9GAMM</name>
<sequence length="187" mass="19443">MMFGNEKKVGNFDTTLISSKAEVVGDIKLAGGLHIDGTVTGNIIAEPGSGAVVRISDKGVVNGEIRAPHVIINGEVHGDVHSFEHVELAKKAAVFGDVYYAMMEMVMGARVNGKLLHSGEEPKGKKKPAVALDVNVEDAKKDSKVDAKTEGNKPAAFAATGTANSQPNKPATPFGSKESGASTTTNT</sequence>